<dbReference type="InterPro" id="IPR003864">
    <property type="entry name" value="CSC1/OSCA1-like_7TM"/>
</dbReference>
<feature type="transmembrane region" description="Helical" evidence="2">
    <location>
        <begin position="237"/>
        <end position="257"/>
    </location>
</feature>
<dbReference type="GO" id="GO:0005227">
    <property type="term" value="F:calcium-activated cation channel activity"/>
    <property type="evidence" value="ECO:0007669"/>
    <property type="project" value="InterPro"/>
</dbReference>
<feature type="transmembrane region" description="Helical" evidence="2">
    <location>
        <begin position="988"/>
        <end position="1008"/>
    </location>
</feature>
<keyword evidence="2" id="KW-0472">Membrane</keyword>
<dbReference type="RefSeq" id="XP_007763579.1">
    <property type="nucleotide sequence ID" value="XM_007765389.1"/>
</dbReference>
<dbReference type="Pfam" id="PF12621">
    <property type="entry name" value="PHM7_ext"/>
    <property type="match status" value="1"/>
</dbReference>
<dbReference type="Proteomes" id="UP000053558">
    <property type="component" value="Unassembled WGS sequence"/>
</dbReference>
<feature type="transmembrane region" description="Helical" evidence="2">
    <location>
        <begin position="832"/>
        <end position="853"/>
    </location>
</feature>
<dbReference type="PANTHER" id="PTHR13018:SF5">
    <property type="entry name" value="RE44586P"/>
    <property type="match status" value="1"/>
</dbReference>
<dbReference type="GeneID" id="19199181"/>
<dbReference type="PANTHER" id="PTHR13018">
    <property type="entry name" value="PROBABLE MEMBRANE PROTEIN DUF221-RELATED"/>
    <property type="match status" value="1"/>
</dbReference>
<evidence type="ECO:0000313" key="6">
    <source>
        <dbReference type="Proteomes" id="UP000053558"/>
    </source>
</evidence>
<feature type="region of interest" description="Disordered" evidence="1">
    <location>
        <begin position="593"/>
        <end position="613"/>
    </location>
</feature>
<organism evidence="5 6">
    <name type="scientific">Coniophora puteana (strain RWD-64-598)</name>
    <name type="common">Brown rot fungus</name>
    <dbReference type="NCBI Taxonomy" id="741705"/>
    <lineage>
        <taxon>Eukaryota</taxon>
        <taxon>Fungi</taxon>
        <taxon>Dikarya</taxon>
        <taxon>Basidiomycota</taxon>
        <taxon>Agaricomycotina</taxon>
        <taxon>Agaricomycetes</taxon>
        <taxon>Agaricomycetidae</taxon>
        <taxon>Boletales</taxon>
        <taxon>Coniophorineae</taxon>
        <taxon>Coniophoraceae</taxon>
        <taxon>Coniophora</taxon>
    </lineage>
</organism>
<evidence type="ECO:0000259" key="4">
    <source>
        <dbReference type="Pfam" id="PF12621"/>
    </source>
</evidence>
<sequence length="1213" mass="132563">MATTLSHSAHKSRFNISTHLAQSLVAPIFHHEYSLNVRDATQVNPVCIGSGLDAGSYGIIATIVAPGIVGLAIWITFAIVRPRYRQVYALREWFVPQDVRPNRLESNAGAFLTPNTPMRPSIQEDVSNAGQSMAEDAQLFPSDEELSQRTLWTSFLVVLSWSLAGLAGAIPLYTVNIPCLAQSNGPALYTGVFSVLQDLSLLRLLRSIDNLQLASQSYLALAHLNPAESMSIPHTRIIVLACLAVVATMLPALYLTLKEFRVIVALRKRWLDIRCGGRDMGWLSADNAPGLAGMGEQSLKEYLVKLGLRSVGRPNRRNGRHASSLSHSHWNSSQSSSSADGVVEVDVQGLFSICDTQNLAVLIEQRDEILENLEVAETKYISSFRLSTPDPSIADLEVRIPPPTKSNKPYISHPLPLGGTNRTRRSRKTNPAHATSSFAPTAFVAPSQYYKIRGMRSITSLGNTPNDSGHLSFSDSFQQRIVGSRFQEVNRDSVDYDRLPLGSQLILEKSGELGPVPDPRFYGPNHPTEPSGSETLVEGSTHRPYTETSQGGGATAPRIPTVMEGEEGWTDLMRDVDLDGFMGRDTVRLVETPDQLPPARPRPPRIVNTPSTDRRETFPLRNKAETNAVAEVVPPPHLRLQPRQPFVRPASGLDYDDLGSVYAEINQWRSKLKSINSEIVDAQHDCYTDIAEGTHVKGWILIGRGLKHIHGVELIEGRAREDIRWDVLQTGTHILDSVGLGIVIFSTTMYLLLAITAVTGLSLSTAPNFAHYLEFLQPLSNRNDLASGIATMLASAIAATLFAVLVFLVVRRVAFWSPHVSISAVQLLSLKIIYYLFFLVVAGVIVIGGAVLYSIEAISQHRGVTKSLADGSIYMAMFALAYILTASFTIPGLLLLRPVRLWKVLRAEKTAITPRQRFRAVYPGSSDTANGLGACVLAIIFASAFSLIFPLIGPSVVLLLFLTLVAHRFLIGYVYCRTLPSTGGLAHIWLLKRLATLCTLQPLLLGLILLTRHFWLEGGILVGIALIAAILVETYCTRATSQPRSLNPNTCDALQTLSHASKQCPDSATEDETSGLGSPSRGYRARGSMASVLEMMSLTLAVVPSESRQRGILPLQTETLDDLTATERAARTHPDAPPHLPPLSFAVHSEETAGVLYAPELIAPCPVIWLPHDSAGVARSEADDLEKYHDLRVTLDVQASQDVLPSRNISRAQ</sequence>
<feature type="transmembrane region" description="Helical" evidence="2">
    <location>
        <begin position="738"/>
        <end position="765"/>
    </location>
</feature>
<dbReference type="AlphaFoldDB" id="A0A5M3N690"/>
<dbReference type="OMA" id="REWFVQQ"/>
<feature type="region of interest" description="Disordered" evidence="1">
    <location>
        <begin position="313"/>
        <end position="337"/>
    </location>
</feature>
<evidence type="ECO:0000313" key="5">
    <source>
        <dbReference type="EMBL" id="EIW86933.1"/>
    </source>
</evidence>
<proteinExistence type="predicted"/>
<protein>
    <recommendedName>
        <fullName evidence="7">CSC1/OSCA1-like 7TM region domain-containing protein</fullName>
    </recommendedName>
</protein>
<feature type="region of interest" description="Disordered" evidence="1">
    <location>
        <begin position="401"/>
        <end position="434"/>
    </location>
</feature>
<evidence type="ECO:0000256" key="2">
    <source>
        <dbReference type="SAM" id="Phobius"/>
    </source>
</evidence>
<keyword evidence="6" id="KW-1185">Reference proteome</keyword>
<keyword evidence="2" id="KW-0812">Transmembrane</keyword>
<dbReference type="OrthoDB" id="2591106at2759"/>
<feature type="transmembrane region" description="Helical" evidence="2">
    <location>
        <begin position="1014"/>
        <end position="1036"/>
    </location>
</feature>
<comment type="caution">
    <text evidence="5">The sequence shown here is derived from an EMBL/GenBank/DDBJ whole genome shotgun (WGS) entry which is preliminary data.</text>
</comment>
<feature type="compositionally biased region" description="Low complexity" evidence="1">
    <location>
        <begin position="321"/>
        <end position="337"/>
    </location>
</feature>
<evidence type="ECO:0000256" key="1">
    <source>
        <dbReference type="SAM" id="MobiDB-lite"/>
    </source>
</evidence>
<evidence type="ECO:0008006" key="7">
    <source>
        <dbReference type="Google" id="ProtNLM"/>
    </source>
</evidence>
<feature type="transmembrane region" description="Helical" evidence="2">
    <location>
        <begin position="955"/>
        <end position="976"/>
    </location>
</feature>
<feature type="transmembrane region" description="Helical" evidence="2">
    <location>
        <begin position="151"/>
        <end position="173"/>
    </location>
</feature>
<feature type="transmembrane region" description="Helical" evidence="2">
    <location>
        <begin position="873"/>
        <end position="896"/>
    </location>
</feature>
<keyword evidence="2" id="KW-1133">Transmembrane helix</keyword>
<evidence type="ECO:0000259" key="3">
    <source>
        <dbReference type="Pfam" id="PF02714"/>
    </source>
</evidence>
<dbReference type="Pfam" id="PF02714">
    <property type="entry name" value="RSN1_7TM"/>
    <property type="match status" value="1"/>
</dbReference>
<feature type="transmembrane region" description="Helical" evidence="2">
    <location>
        <begin position="785"/>
        <end position="811"/>
    </location>
</feature>
<feature type="region of interest" description="Disordered" evidence="1">
    <location>
        <begin position="1062"/>
        <end position="1083"/>
    </location>
</feature>
<feature type="transmembrane region" description="Helical" evidence="2">
    <location>
        <begin position="929"/>
        <end position="949"/>
    </location>
</feature>
<feature type="domain" description="CSC1/OSCA1-like 7TM region" evidence="3">
    <location>
        <begin position="742"/>
        <end position="1006"/>
    </location>
</feature>
<dbReference type="InterPro" id="IPR045122">
    <property type="entry name" value="Csc1-like"/>
</dbReference>
<feature type="transmembrane region" description="Helical" evidence="2">
    <location>
        <begin position="59"/>
        <end position="80"/>
    </location>
</feature>
<dbReference type="InterPro" id="IPR022257">
    <property type="entry name" value="PHM7_ext"/>
</dbReference>
<feature type="region of interest" description="Disordered" evidence="1">
    <location>
        <begin position="520"/>
        <end position="559"/>
    </location>
</feature>
<reference evidence="6" key="1">
    <citation type="journal article" date="2012" name="Science">
        <title>The Paleozoic origin of enzymatic lignin decomposition reconstructed from 31 fungal genomes.</title>
        <authorList>
            <person name="Floudas D."/>
            <person name="Binder M."/>
            <person name="Riley R."/>
            <person name="Barry K."/>
            <person name="Blanchette R.A."/>
            <person name="Henrissat B."/>
            <person name="Martinez A.T."/>
            <person name="Otillar R."/>
            <person name="Spatafora J.W."/>
            <person name="Yadav J.S."/>
            <person name="Aerts A."/>
            <person name="Benoit I."/>
            <person name="Boyd A."/>
            <person name="Carlson A."/>
            <person name="Copeland A."/>
            <person name="Coutinho P.M."/>
            <person name="de Vries R.P."/>
            <person name="Ferreira P."/>
            <person name="Findley K."/>
            <person name="Foster B."/>
            <person name="Gaskell J."/>
            <person name="Glotzer D."/>
            <person name="Gorecki P."/>
            <person name="Heitman J."/>
            <person name="Hesse C."/>
            <person name="Hori C."/>
            <person name="Igarashi K."/>
            <person name="Jurgens J.A."/>
            <person name="Kallen N."/>
            <person name="Kersten P."/>
            <person name="Kohler A."/>
            <person name="Kuees U."/>
            <person name="Kumar T.K.A."/>
            <person name="Kuo A."/>
            <person name="LaButti K."/>
            <person name="Larrondo L.F."/>
            <person name="Lindquist E."/>
            <person name="Ling A."/>
            <person name="Lombard V."/>
            <person name="Lucas S."/>
            <person name="Lundell T."/>
            <person name="Martin R."/>
            <person name="McLaughlin D.J."/>
            <person name="Morgenstern I."/>
            <person name="Morin E."/>
            <person name="Murat C."/>
            <person name="Nagy L.G."/>
            <person name="Nolan M."/>
            <person name="Ohm R.A."/>
            <person name="Patyshakuliyeva A."/>
            <person name="Rokas A."/>
            <person name="Ruiz-Duenas F.J."/>
            <person name="Sabat G."/>
            <person name="Salamov A."/>
            <person name="Samejima M."/>
            <person name="Schmutz J."/>
            <person name="Slot J.C."/>
            <person name="St John F."/>
            <person name="Stenlid J."/>
            <person name="Sun H."/>
            <person name="Sun S."/>
            <person name="Syed K."/>
            <person name="Tsang A."/>
            <person name="Wiebenga A."/>
            <person name="Young D."/>
            <person name="Pisabarro A."/>
            <person name="Eastwood D.C."/>
            <person name="Martin F."/>
            <person name="Cullen D."/>
            <person name="Grigoriev I.V."/>
            <person name="Hibbett D.S."/>
        </authorList>
    </citation>
    <scope>NUCLEOTIDE SEQUENCE [LARGE SCALE GENOMIC DNA]</scope>
    <source>
        <strain evidence="6">RWD-64-598 SS2</strain>
    </source>
</reference>
<dbReference type="KEGG" id="cput:CONPUDRAFT_115821"/>
<accession>A0A5M3N690</accession>
<dbReference type="GO" id="GO:0005886">
    <property type="term" value="C:plasma membrane"/>
    <property type="evidence" value="ECO:0007669"/>
    <property type="project" value="TreeGrafter"/>
</dbReference>
<name>A0A5M3N690_CONPW</name>
<feature type="domain" description="10TM putative phosphate transporter extracellular tail" evidence="4">
    <location>
        <begin position="1150"/>
        <end position="1191"/>
    </location>
</feature>
<dbReference type="EMBL" id="JH711573">
    <property type="protein sequence ID" value="EIW86933.1"/>
    <property type="molecule type" value="Genomic_DNA"/>
</dbReference>
<gene>
    <name evidence="5" type="ORF">CONPUDRAFT_115821</name>
</gene>